<dbReference type="Gene3D" id="3.40.190.10">
    <property type="entry name" value="Periplasmic binding protein-like II"/>
    <property type="match status" value="2"/>
</dbReference>
<proteinExistence type="predicted"/>
<protein>
    <submittedName>
        <fullName evidence="2">Thiamine ABC transporter substrate-binding protein</fullName>
    </submittedName>
</protein>
<dbReference type="NCBIfam" id="TIGR01254">
    <property type="entry name" value="sfuA"/>
    <property type="match status" value="1"/>
</dbReference>
<comment type="caution">
    <text evidence="2">The sequence shown here is derived from an EMBL/GenBank/DDBJ whole genome shotgun (WGS) entry which is preliminary data.</text>
</comment>
<keyword evidence="1" id="KW-0732">Signal</keyword>
<organism evidence="2 3">
    <name type="scientific">Cryptosporangium japonicum</name>
    <dbReference type="NCBI Taxonomy" id="80872"/>
    <lineage>
        <taxon>Bacteria</taxon>
        <taxon>Bacillati</taxon>
        <taxon>Actinomycetota</taxon>
        <taxon>Actinomycetes</taxon>
        <taxon>Cryptosporangiales</taxon>
        <taxon>Cryptosporangiaceae</taxon>
        <taxon>Cryptosporangium</taxon>
    </lineage>
</organism>
<dbReference type="SUPFAM" id="SSF53850">
    <property type="entry name" value="Periplasmic binding protein-like II"/>
    <property type="match status" value="1"/>
</dbReference>
<dbReference type="Proteomes" id="UP001500967">
    <property type="component" value="Unassembled WGS sequence"/>
</dbReference>
<sequence length="313" mass="34312">MLTHDSFRVSPAVLADFEHRSGLRVRVLRSGDAGALVNQAILSAGHPQGDVLYGVDNTFLSRAVKAGIFTPYRAPATVPRQFDLDPAVNPVDYGDVCVNYDKAWYAEHRLAPPRSFEDLTRPAYRDQLVVQNPATSSPGLAFLLGTVATYGPAGWAGWWKRVRANGALVTDTWSEAYDQRFTVGSQGRGDRPLVVSYASSPPAEVLYAAERPSTAPSGVLVDTCFRQIEFAGLLAGAENPAGGRKLIDFLVSAEFQRDLPLQEFMFPVRPDTPLPREFTEYAPLPARPLTVPAGEIDEHRDAWIAEWTASVLR</sequence>
<evidence type="ECO:0000313" key="2">
    <source>
        <dbReference type="EMBL" id="GAA0265652.1"/>
    </source>
</evidence>
<reference evidence="3" key="1">
    <citation type="journal article" date="2019" name="Int. J. Syst. Evol. Microbiol.">
        <title>The Global Catalogue of Microorganisms (GCM) 10K type strain sequencing project: providing services to taxonomists for standard genome sequencing and annotation.</title>
        <authorList>
            <consortium name="The Broad Institute Genomics Platform"/>
            <consortium name="The Broad Institute Genome Sequencing Center for Infectious Disease"/>
            <person name="Wu L."/>
            <person name="Ma J."/>
        </authorList>
    </citation>
    <scope>NUCLEOTIDE SEQUENCE [LARGE SCALE GENOMIC DNA]</scope>
    <source>
        <strain evidence="3">JCM 10425</strain>
    </source>
</reference>
<gene>
    <name evidence="2" type="ORF">GCM10009539_60300</name>
</gene>
<dbReference type="PANTHER" id="PTHR30006:SF2">
    <property type="entry name" value="ABC TRANSPORTER SUBSTRATE-BINDING PROTEIN"/>
    <property type="match status" value="1"/>
</dbReference>
<evidence type="ECO:0000313" key="3">
    <source>
        <dbReference type="Proteomes" id="UP001500967"/>
    </source>
</evidence>
<dbReference type="EMBL" id="BAAAGX010000025">
    <property type="protein sequence ID" value="GAA0265652.1"/>
    <property type="molecule type" value="Genomic_DNA"/>
</dbReference>
<accession>A0ABP3ELV8</accession>
<evidence type="ECO:0000256" key="1">
    <source>
        <dbReference type="ARBA" id="ARBA00022729"/>
    </source>
</evidence>
<dbReference type="Pfam" id="PF13343">
    <property type="entry name" value="SBP_bac_6"/>
    <property type="match status" value="1"/>
</dbReference>
<keyword evidence="3" id="KW-1185">Reference proteome</keyword>
<dbReference type="PANTHER" id="PTHR30006">
    <property type="entry name" value="THIAMINE-BINDING PERIPLASMIC PROTEIN-RELATED"/>
    <property type="match status" value="1"/>
</dbReference>
<dbReference type="CDD" id="cd13545">
    <property type="entry name" value="PBP2_TbpA"/>
    <property type="match status" value="1"/>
</dbReference>
<name>A0ABP3ELV8_9ACTN</name>
<dbReference type="InterPro" id="IPR005948">
    <property type="entry name" value="ThiB-like"/>
</dbReference>